<protein>
    <submittedName>
        <fullName evidence="2">Uncharacterized protein</fullName>
    </submittedName>
</protein>
<organism evidence="2 3">
    <name type="scientific">Malus baccata</name>
    <name type="common">Siberian crab apple</name>
    <name type="synonym">Pyrus baccata</name>
    <dbReference type="NCBI Taxonomy" id="106549"/>
    <lineage>
        <taxon>Eukaryota</taxon>
        <taxon>Viridiplantae</taxon>
        <taxon>Streptophyta</taxon>
        <taxon>Embryophyta</taxon>
        <taxon>Tracheophyta</taxon>
        <taxon>Spermatophyta</taxon>
        <taxon>Magnoliopsida</taxon>
        <taxon>eudicotyledons</taxon>
        <taxon>Gunneridae</taxon>
        <taxon>Pentapetalae</taxon>
        <taxon>rosids</taxon>
        <taxon>fabids</taxon>
        <taxon>Rosales</taxon>
        <taxon>Rosaceae</taxon>
        <taxon>Amygdaloideae</taxon>
        <taxon>Maleae</taxon>
        <taxon>Malus</taxon>
    </lineage>
</organism>
<accession>A0A540NCW5</accession>
<feature type="region of interest" description="Disordered" evidence="1">
    <location>
        <begin position="1"/>
        <end position="36"/>
    </location>
</feature>
<evidence type="ECO:0000256" key="1">
    <source>
        <dbReference type="SAM" id="MobiDB-lite"/>
    </source>
</evidence>
<proteinExistence type="predicted"/>
<name>A0A540NCW5_MALBA</name>
<gene>
    <name evidence="2" type="ORF">C1H46_005495</name>
</gene>
<dbReference type="AlphaFoldDB" id="A0A540NCW5"/>
<evidence type="ECO:0000313" key="3">
    <source>
        <dbReference type="Proteomes" id="UP000315295"/>
    </source>
</evidence>
<feature type="compositionally biased region" description="Polar residues" evidence="1">
    <location>
        <begin position="15"/>
        <end position="33"/>
    </location>
</feature>
<reference evidence="2 3" key="1">
    <citation type="journal article" date="2019" name="G3 (Bethesda)">
        <title>Sequencing of a Wild Apple (Malus baccata) Genome Unravels the Differences Between Cultivated and Wild Apple Species Regarding Disease Resistance and Cold Tolerance.</title>
        <authorList>
            <person name="Chen X."/>
        </authorList>
    </citation>
    <scope>NUCLEOTIDE SEQUENCE [LARGE SCALE GENOMIC DNA]</scope>
    <source>
        <strain evidence="3">cv. Shandingzi</strain>
        <tissue evidence="2">Leaves</tissue>
    </source>
</reference>
<feature type="compositionally biased region" description="Low complexity" evidence="1">
    <location>
        <begin position="1"/>
        <end position="14"/>
    </location>
</feature>
<keyword evidence="3" id="KW-1185">Reference proteome</keyword>
<dbReference type="EMBL" id="VIEB01000063">
    <property type="protein sequence ID" value="TQE08881.1"/>
    <property type="molecule type" value="Genomic_DNA"/>
</dbReference>
<sequence>MAEEQQIPVEQQVPNDQQLQIEQQAPEEQQVASKQKFKFGHHKAHGISSNDVVQIFGLNNKGIDMPNTDKSTKFGDDDHLIKKYFADVNVVKKKHLAEAYEKALLDKTPEGIQDIASLTCEHLVQSLLFTNFGTYIT</sequence>
<dbReference type="Proteomes" id="UP000315295">
    <property type="component" value="Unassembled WGS sequence"/>
</dbReference>
<comment type="caution">
    <text evidence="2">The sequence shown here is derived from an EMBL/GenBank/DDBJ whole genome shotgun (WGS) entry which is preliminary data.</text>
</comment>
<evidence type="ECO:0000313" key="2">
    <source>
        <dbReference type="EMBL" id="TQE08881.1"/>
    </source>
</evidence>